<comment type="caution">
    <text evidence="1">The sequence shown here is derived from an EMBL/GenBank/DDBJ whole genome shotgun (WGS) entry which is preliminary data.</text>
</comment>
<reference evidence="1 2" key="1">
    <citation type="journal article" date="2016" name="Nat. Commun.">
        <title>Thousands of microbial genomes shed light on interconnected biogeochemical processes in an aquifer system.</title>
        <authorList>
            <person name="Anantharaman K."/>
            <person name="Brown C.T."/>
            <person name="Hug L.A."/>
            <person name="Sharon I."/>
            <person name="Castelle C.J."/>
            <person name="Probst A.J."/>
            <person name="Thomas B.C."/>
            <person name="Singh A."/>
            <person name="Wilkins M.J."/>
            <person name="Karaoz U."/>
            <person name="Brodie E.L."/>
            <person name="Williams K.H."/>
            <person name="Hubbard S.S."/>
            <person name="Banfield J.F."/>
        </authorList>
    </citation>
    <scope>NUCLEOTIDE SEQUENCE [LARGE SCALE GENOMIC DNA]</scope>
</reference>
<sequence length="77" mass="8778">MIIIAFLEQDVDIDAVASKIRKLNYEVAIRYHVRVLRINVLNNSKDEALKKIRSVQGVKSANSDVVICEFDSEKEIC</sequence>
<gene>
    <name evidence="1" type="ORF">A2812_00405</name>
</gene>
<evidence type="ECO:0008006" key="3">
    <source>
        <dbReference type="Google" id="ProtNLM"/>
    </source>
</evidence>
<evidence type="ECO:0000313" key="2">
    <source>
        <dbReference type="Proteomes" id="UP000177190"/>
    </source>
</evidence>
<accession>A0A1G2HK54</accession>
<dbReference type="Proteomes" id="UP000177190">
    <property type="component" value="Unassembled WGS sequence"/>
</dbReference>
<dbReference type="AlphaFoldDB" id="A0A1G2HK54"/>
<protein>
    <recommendedName>
        <fullName evidence="3">Transcription regulator AsnC/Lrp ligand binding domain-containing protein</fullName>
    </recommendedName>
</protein>
<evidence type="ECO:0000313" key="1">
    <source>
        <dbReference type="EMBL" id="OGZ62680.1"/>
    </source>
</evidence>
<proteinExistence type="predicted"/>
<organism evidence="1 2">
    <name type="scientific">Candidatus Staskawiczbacteria bacterium RIFCSPHIGHO2_01_FULL_36_16</name>
    <dbReference type="NCBI Taxonomy" id="1802200"/>
    <lineage>
        <taxon>Bacteria</taxon>
        <taxon>Candidatus Staskawicziibacteriota</taxon>
    </lineage>
</organism>
<dbReference type="EMBL" id="MHOM01000053">
    <property type="protein sequence ID" value="OGZ62680.1"/>
    <property type="molecule type" value="Genomic_DNA"/>
</dbReference>
<name>A0A1G2HK54_9BACT</name>